<evidence type="ECO:0000256" key="7">
    <source>
        <dbReference type="ARBA" id="ARBA00023136"/>
    </source>
</evidence>
<name>A0A9X3CGD9_9VIBR</name>
<dbReference type="AlphaFoldDB" id="A0A9X3CGD9"/>
<evidence type="ECO:0000256" key="6">
    <source>
        <dbReference type="ARBA" id="ARBA00023077"/>
    </source>
</evidence>
<evidence type="ECO:0000256" key="11">
    <source>
        <dbReference type="RuleBase" id="RU003357"/>
    </source>
</evidence>
<dbReference type="RefSeq" id="WP_265688455.1">
    <property type="nucleotide sequence ID" value="NZ_JAKRRX010000101.1"/>
</dbReference>
<dbReference type="CDD" id="cd01347">
    <property type="entry name" value="ligand_gated_channel"/>
    <property type="match status" value="1"/>
</dbReference>
<dbReference type="Pfam" id="PF07715">
    <property type="entry name" value="Plug"/>
    <property type="match status" value="1"/>
</dbReference>
<evidence type="ECO:0000259" key="14">
    <source>
        <dbReference type="Pfam" id="PF07715"/>
    </source>
</evidence>
<feature type="chain" id="PRO_5040825740" evidence="12">
    <location>
        <begin position="30"/>
        <end position="718"/>
    </location>
</feature>
<evidence type="ECO:0000313" key="16">
    <source>
        <dbReference type="Proteomes" id="UP001155586"/>
    </source>
</evidence>
<keyword evidence="4 10" id="KW-1134">Transmembrane beta strand</keyword>
<sequence>MKPTIRKFPLSSVAVAVALAATTSITAQAEETTTTQEKMVVVASQTPKAISEIPGTVWYIDSEAIQQEYRAGKNLDEILAATVPSLDIASGGRTNAGQNLRGRGITVMIDGVSLQSIRDISRQLDAIDPFNIERIEVLSGASSIYGAGAAGGVINIITKKADSNEVAFETYVSGTSGFNGSEDGDFKIAQSISGGNEKVSGRAAVAYTTTQAFYDSNGDMVTPDMSQGSYQFNDTIDLLGTLQFNISDEQRLNLLAQYYDSQQDSPYGLYFEKNEDGFYDFVDVRDGYHSDRQQGTERMMLSAAYSHDNVLNQQFIAELSYRTEDHTYTPYIGIYSNGEPYKDELSLSSSRQKTEIISAKALLHKSFDSVNLTYGVDGYIDKFTSDQAIYDSQTSSESGGLINNISHYDGRYPGIDSSALAGFIQAEYAITEALSLQGGYRYQYINTEVKDFQKNADSDFYEGGDVDYSVNLFNLGAIYKLTSNSQTWVNFSQGYDLANPAKYYGKNDSNGNPVDVNSSKLDGIKTNSYELGYRIEGADVSFQTAAYYSYSDGSILYDYDNDHTISDVAEPTRVYGLEALVDYWATDRLSLGASGHYVVSEIEADDGWKEMNAEDASTSKANLWVGWTETDYNVKLQSSTAFDYEDADGDSLNGYTVVDLMSTYHLPVGSLGFSIRNLFNEEYDTMLSQRAKYWYGDNAMFDYNGRGRTFTLNYQVKY</sequence>
<protein>
    <submittedName>
        <fullName evidence="15">TonB-dependent receptor</fullName>
    </submittedName>
</protein>
<dbReference type="InterPro" id="IPR039426">
    <property type="entry name" value="TonB-dep_rcpt-like"/>
</dbReference>
<keyword evidence="12" id="KW-0732">Signal</keyword>
<reference evidence="15" key="1">
    <citation type="submission" date="2022-02" db="EMBL/GenBank/DDBJ databases">
        <title>Vibrio sp. nov., a new bacterium isolated from Bohai sea, China.</title>
        <authorList>
            <person name="Yuan Y."/>
        </authorList>
    </citation>
    <scope>NUCLEOTIDE SEQUENCE</scope>
    <source>
        <strain evidence="15">DBSS07</strain>
    </source>
</reference>
<evidence type="ECO:0000256" key="9">
    <source>
        <dbReference type="ARBA" id="ARBA00023237"/>
    </source>
</evidence>
<gene>
    <name evidence="15" type="ORF">MD483_15560</name>
</gene>
<feature type="domain" description="TonB-dependent receptor-like beta-barrel" evidence="13">
    <location>
        <begin position="244"/>
        <end position="678"/>
    </location>
</feature>
<dbReference type="GO" id="GO:0038023">
    <property type="term" value="F:signaling receptor activity"/>
    <property type="evidence" value="ECO:0007669"/>
    <property type="project" value="InterPro"/>
</dbReference>
<comment type="similarity">
    <text evidence="2 10 11">Belongs to the TonB-dependent receptor family.</text>
</comment>
<evidence type="ECO:0000256" key="12">
    <source>
        <dbReference type="SAM" id="SignalP"/>
    </source>
</evidence>
<keyword evidence="3 10" id="KW-0813">Transport</keyword>
<proteinExistence type="inferred from homology"/>
<dbReference type="SUPFAM" id="SSF56935">
    <property type="entry name" value="Porins"/>
    <property type="match status" value="1"/>
</dbReference>
<dbReference type="PROSITE" id="PS52016">
    <property type="entry name" value="TONB_DEPENDENT_REC_3"/>
    <property type="match status" value="1"/>
</dbReference>
<keyword evidence="8 15" id="KW-0675">Receptor</keyword>
<dbReference type="InterPro" id="IPR010105">
    <property type="entry name" value="TonB_sidphr_rcpt"/>
</dbReference>
<keyword evidence="6 11" id="KW-0798">TonB box</keyword>
<keyword evidence="16" id="KW-1185">Reference proteome</keyword>
<dbReference type="InterPro" id="IPR037066">
    <property type="entry name" value="Plug_dom_sf"/>
</dbReference>
<evidence type="ECO:0000256" key="8">
    <source>
        <dbReference type="ARBA" id="ARBA00023170"/>
    </source>
</evidence>
<feature type="signal peptide" evidence="12">
    <location>
        <begin position="1"/>
        <end position="29"/>
    </location>
</feature>
<accession>A0A9X3CGD9</accession>
<feature type="domain" description="TonB-dependent receptor plug" evidence="14">
    <location>
        <begin position="51"/>
        <end position="153"/>
    </location>
</feature>
<dbReference type="Gene3D" id="2.40.170.20">
    <property type="entry name" value="TonB-dependent receptor, beta-barrel domain"/>
    <property type="match status" value="1"/>
</dbReference>
<evidence type="ECO:0000313" key="15">
    <source>
        <dbReference type="EMBL" id="MCW8335236.1"/>
    </source>
</evidence>
<evidence type="ECO:0000256" key="4">
    <source>
        <dbReference type="ARBA" id="ARBA00022452"/>
    </source>
</evidence>
<dbReference type="InterPro" id="IPR012910">
    <property type="entry name" value="Plug_dom"/>
</dbReference>
<dbReference type="Gene3D" id="2.170.130.10">
    <property type="entry name" value="TonB-dependent receptor, plug domain"/>
    <property type="match status" value="1"/>
</dbReference>
<dbReference type="GO" id="GO:0009279">
    <property type="term" value="C:cell outer membrane"/>
    <property type="evidence" value="ECO:0007669"/>
    <property type="project" value="UniProtKB-SubCell"/>
</dbReference>
<dbReference type="Pfam" id="PF00593">
    <property type="entry name" value="TonB_dep_Rec_b-barrel"/>
    <property type="match status" value="1"/>
</dbReference>
<dbReference type="GO" id="GO:0044718">
    <property type="term" value="P:siderophore transmembrane transport"/>
    <property type="evidence" value="ECO:0007669"/>
    <property type="project" value="TreeGrafter"/>
</dbReference>
<evidence type="ECO:0000256" key="2">
    <source>
        <dbReference type="ARBA" id="ARBA00009810"/>
    </source>
</evidence>
<dbReference type="Proteomes" id="UP001155586">
    <property type="component" value="Unassembled WGS sequence"/>
</dbReference>
<evidence type="ECO:0000256" key="10">
    <source>
        <dbReference type="PROSITE-ProRule" id="PRU01360"/>
    </source>
</evidence>
<evidence type="ECO:0000256" key="1">
    <source>
        <dbReference type="ARBA" id="ARBA00004571"/>
    </source>
</evidence>
<keyword evidence="5 10" id="KW-0812">Transmembrane</keyword>
<dbReference type="EMBL" id="JAKRRX010000101">
    <property type="protein sequence ID" value="MCW8335236.1"/>
    <property type="molecule type" value="Genomic_DNA"/>
</dbReference>
<dbReference type="GO" id="GO:0015344">
    <property type="term" value="F:siderophore uptake transmembrane transporter activity"/>
    <property type="evidence" value="ECO:0007669"/>
    <property type="project" value="TreeGrafter"/>
</dbReference>
<dbReference type="InterPro" id="IPR000531">
    <property type="entry name" value="Beta-barrel_TonB"/>
</dbReference>
<comment type="caution">
    <text evidence="15">The sequence shown here is derived from an EMBL/GenBank/DDBJ whole genome shotgun (WGS) entry which is preliminary data.</text>
</comment>
<keyword evidence="7 10" id="KW-0472">Membrane</keyword>
<evidence type="ECO:0000256" key="3">
    <source>
        <dbReference type="ARBA" id="ARBA00022448"/>
    </source>
</evidence>
<comment type="subcellular location">
    <subcellularLocation>
        <location evidence="1 10">Cell outer membrane</location>
        <topology evidence="1 10">Multi-pass membrane protein</topology>
    </subcellularLocation>
</comment>
<keyword evidence="9 10" id="KW-0998">Cell outer membrane</keyword>
<dbReference type="NCBIfam" id="TIGR01783">
    <property type="entry name" value="TonB-siderophor"/>
    <property type="match status" value="1"/>
</dbReference>
<dbReference type="PANTHER" id="PTHR30069">
    <property type="entry name" value="TONB-DEPENDENT OUTER MEMBRANE RECEPTOR"/>
    <property type="match status" value="1"/>
</dbReference>
<organism evidence="15 16">
    <name type="scientific">Vibrio paucivorans</name>
    <dbReference type="NCBI Taxonomy" id="2829489"/>
    <lineage>
        <taxon>Bacteria</taxon>
        <taxon>Pseudomonadati</taxon>
        <taxon>Pseudomonadota</taxon>
        <taxon>Gammaproteobacteria</taxon>
        <taxon>Vibrionales</taxon>
        <taxon>Vibrionaceae</taxon>
        <taxon>Vibrio</taxon>
    </lineage>
</organism>
<evidence type="ECO:0000256" key="5">
    <source>
        <dbReference type="ARBA" id="ARBA00022692"/>
    </source>
</evidence>
<dbReference type="PANTHER" id="PTHR30069:SF42">
    <property type="entry name" value="FERRIC AEROBACTIN RECEPTOR"/>
    <property type="match status" value="1"/>
</dbReference>
<evidence type="ECO:0000259" key="13">
    <source>
        <dbReference type="Pfam" id="PF00593"/>
    </source>
</evidence>
<dbReference type="InterPro" id="IPR036942">
    <property type="entry name" value="Beta-barrel_TonB_sf"/>
</dbReference>